<dbReference type="Proteomes" id="UP000598146">
    <property type="component" value="Unassembled WGS sequence"/>
</dbReference>
<dbReference type="SUPFAM" id="SSF52172">
    <property type="entry name" value="CheY-like"/>
    <property type="match status" value="1"/>
</dbReference>
<organism evidence="3 4">
    <name type="scientific">Actinoplanes aureus</name>
    <dbReference type="NCBI Taxonomy" id="2792083"/>
    <lineage>
        <taxon>Bacteria</taxon>
        <taxon>Bacillati</taxon>
        <taxon>Actinomycetota</taxon>
        <taxon>Actinomycetes</taxon>
        <taxon>Micromonosporales</taxon>
        <taxon>Micromonosporaceae</taxon>
        <taxon>Actinoplanes</taxon>
    </lineage>
</organism>
<name>A0A931CI39_9ACTN</name>
<accession>A0A931CI39</accession>
<evidence type="ECO:0000313" key="4">
    <source>
        <dbReference type="Proteomes" id="UP000598146"/>
    </source>
</evidence>
<dbReference type="PANTHER" id="PTHR43228:SF1">
    <property type="entry name" value="TWO-COMPONENT RESPONSE REGULATOR ARR22"/>
    <property type="match status" value="1"/>
</dbReference>
<dbReference type="EMBL" id="JADQTO010000033">
    <property type="protein sequence ID" value="MBG0568042.1"/>
    <property type="molecule type" value="Genomic_DNA"/>
</dbReference>
<protein>
    <submittedName>
        <fullName evidence="3">Response regulator</fullName>
    </submittedName>
</protein>
<evidence type="ECO:0000256" key="1">
    <source>
        <dbReference type="PROSITE-ProRule" id="PRU00169"/>
    </source>
</evidence>
<feature type="modified residue" description="4-aspartylphosphate" evidence="1">
    <location>
        <position position="52"/>
    </location>
</feature>
<dbReference type="PROSITE" id="PS50110">
    <property type="entry name" value="RESPONSE_REGULATORY"/>
    <property type="match status" value="1"/>
</dbReference>
<dbReference type="InterPro" id="IPR001789">
    <property type="entry name" value="Sig_transdc_resp-reg_receiver"/>
</dbReference>
<comment type="caution">
    <text evidence="3">The sequence shown here is derived from an EMBL/GenBank/DDBJ whole genome shotgun (WGS) entry which is preliminary data.</text>
</comment>
<dbReference type="PANTHER" id="PTHR43228">
    <property type="entry name" value="TWO-COMPONENT RESPONSE REGULATOR"/>
    <property type="match status" value="1"/>
</dbReference>
<dbReference type="InterPro" id="IPR052048">
    <property type="entry name" value="ST_Response_Regulator"/>
</dbReference>
<sequence>MGRILVVDDEPDLRFVLRRVLMRAGHEVVEAGDGAAALAAVSAWLPDLVVTDMMMPVMGGAATSMVLGQASTWRAWDSAYWAWWSASLWGWPGGRMS</sequence>
<feature type="domain" description="Response regulatory" evidence="2">
    <location>
        <begin position="3"/>
        <end position="97"/>
    </location>
</feature>
<dbReference type="AlphaFoldDB" id="A0A931CI39"/>
<proteinExistence type="predicted"/>
<evidence type="ECO:0000313" key="3">
    <source>
        <dbReference type="EMBL" id="MBG0568042.1"/>
    </source>
</evidence>
<dbReference type="GO" id="GO:0000160">
    <property type="term" value="P:phosphorelay signal transduction system"/>
    <property type="evidence" value="ECO:0007669"/>
    <property type="project" value="InterPro"/>
</dbReference>
<dbReference type="Gene3D" id="3.40.50.2300">
    <property type="match status" value="1"/>
</dbReference>
<evidence type="ECO:0000259" key="2">
    <source>
        <dbReference type="PROSITE" id="PS50110"/>
    </source>
</evidence>
<dbReference type="InterPro" id="IPR011006">
    <property type="entry name" value="CheY-like_superfamily"/>
</dbReference>
<dbReference type="Pfam" id="PF00072">
    <property type="entry name" value="Response_reg"/>
    <property type="match status" value="1"/>
</dbReference>
<reference evidence="3" key="1">
    <citation type="submission" date="2020-11" db="EMBL/GenBank/DDBJ databases">
        <title>Isolation and identification of active actinomycetes.</title>
        <authorList>
            <person name="Sun X."/>
        </authorList>
    </citation>
    <scope>NUCLEOTIDE SEQUENCE</scope>
    <source>
        <strain evidence="3">NEAU-A11</strain>
    </source>
</reference>
<gene>
    <name evidence="3" type="ORF">I4J89_42085</name>
</gene>
<keyword evidence="1" id="KW-0597">Phosphoprotein</keyword>
<keyword evidence="4" id="KW-1185">Reference proteome</keyword>